<feature type="compositionally biased region" description="Low complexity" evidence="4">
    <location>
        <begin position="286"/>
        <end position="302"/>
    </location>
</feature>
<keyword evidence="3" id="KW-0862">Zinc</keyword>
<dbReference type="EMBL" id="JAFJMO010000011">
    <property type="protein sequence ID" value="KAJ8263463.1"/>
    <property type="molecule type" value="Genomic_DNA"/>
</dbReference>
<gene>
    <name evidence="5" type="ORF">COCON_G00159200</name>
</gene>
<dbReference type="Proteomes" id="UP001152803">
    <property type="component" value="Unassembled WGS sequence"/>
</dbReference>
<evidence type="ECO:0000256" key="2">
    <source>
        <dbReference type="ARBA" id="ARBA00022771"/>
    </source>
</evidence>
<evidence type="ECO:0000256" key="1">
    <source>
        <dbReference type="ARBA" id="ARBA00022723"/>
    </source>
</evidence>
<accession>A0A9Q1D9W4</accession>
<feature type="compositionally biased region" description="Basic and acidic residues" evidence="4">
    <location>
        <begin position="25"/>
        <end position="40"/>
    </location>
</feature>
<feature type="compositionally biased region" description="Basic and acidic residues" evidence="4">
    <location>
        <begin position="1"/>
        <end position="10"/>
    </location>
</feature>
<evidence type="ECO:0000256" key="3">
    <source>
        <dbReference type="ARBA" id="ARBA00022833"/>
    </source>
</evidence>
<evidence type="ECO:0000256" key="4">
    <source>
        <dbReference type="SAM" id="MobiDB-lite"/>
    </source>
</evidence>
<protein>
    <recommendedName>
        <fullName evidence="7">Zinc finger protein 703</fullName>
    </recommendedName>
</protein>
<dbReference type="GO" id="GO:0008270">
    <property type="term" value="F:zinc ion binding"/>
    <property type="evidence" value="ECO:0007669"/>
    <property type="project" value="UniProtKB-KW"/>
</dbReference>
<keyword evidence="2" id="KW-0863">Zinc-finger</keyword>
<dbReference type="GO" id="GO:0045892">
    <property type="term" value="P:negative regulation of DNA-templated transcription"/>
    <property type="evidence" value="ECO:0007669"/>
    <property type="project" value="TreeGrafter"/>
</dbReference>
<feature type="region of interest" description="Disordered" evidence="4">
    <location>
        <begin position="103"/>
        <end position="326"/>
    </location>
</feature>
<feature type="compositionally biased region" description="Low complexity" evidence="4">
    <location>
        <begin position="116"/>
        <end position="143"/>
    </location>
</feature>
<comment type="caution">
    <text evidence="5">The sequence shown here is derived from an EMBL/GenBank/DDBJ whole genome shotgun (WGS) entry which is preliminary data.</text>
</comment>
<dbReference type="PANTHER" id="PTHR12522">
    <property type="entry name" value="ZINC-FINGER PROTEIN NOLZ1-RELATED"/>
    <property type="match status" value="1"/>
</dbReference>
<evidence type="ECO:0000313" key="5">
    <source>
        <dbReference type="EMBL" id="KAJ8263463.1"/>
    </source>
</evidence>
<feature type="compositionally biased region" description="Gly residues" evidence="4">
    <location>
        <begin position="171"/>
        <end position="192"/>
    </location>
</feature>
<keyword evidence="6" id="KW-1185">Reference proteome</keyword>
<feature type="compositionally biased region" description="Polar residues" evidence="4">
    <location>
        <begin position="222"/>
        <end position="244"/>
    </location>
</feature>
<dbReference type="PANTHER" id="PTHR12522:SF2">
    <property type="entry name" value="ZINC FINGER PROTEIN 703"/>
    <property type="match status" value="1"/>
</dbReference>
<sequence>MNDTPGESHARRGSQTPGRTSSDSDGGRSECSSKDLDTKKPAATVLPPSDPTRQAKRLPIRILKMLTAHSHLLHPDYLQPLTSAPVSIELDAKKSPLALLAQTCSQIGKPDPPPASKLSSMSSSSLADKDSSGQSSGSGLKLGAEPHQPAEDKSSFKPYSKLGGECRKDGAGGGADKAGFRVPGGGDRGAGGSAVCSGFPPHASASPNSRTGSGSNSGSSPQHNQLQPHRQASHSPCLSLQASHPQGLHGSSKPAGGDAGSTDSSNGGVKKEAETCKSALDGAQLANSSHARASANSSNASSDGSPHHDAGKDSNPPQPGSLGAAT</sequence>
<dbReference type="InterPro" id="IPR051520">
    <property type="entry name" value="Elbow/Noc_ZnFinger"/>
</dbReference>
<dbReference type="OrthoDB" id="10054079at2759"/>
<feature type="compositionally biased region" description="Low complexity" evidence="4">
    <location>
        <begin position="206"/>
        <end position="221"/>
    </location>
</feature>
<feature type="region of interest" description="Disordered" evidence="4">
    <location>
        <begin position="1"/>
        <end position="56"/>
    </location>
</feature>
<name>A0A9Q1D9W4_CONCO</name>
<reference evidence="5" key="1">
    <citation type="journal article" date="2023" name="Science">
        <title>Genome structures resolve the early diversification of teleost fishes.</title>
        <authorList>
            <person name="Parey E."/>
            <person name="Louis A."/>
            <person name="Montfort J."/>
            <person name="Bouchez O."/>
            <person name="Roques C."/>
            <person name="Iampietro C."/>
            <person name="Lluch J."/>
            <person name="Castinel A."/>
            <person name="Donnadieu C."/>
            <person name="Desvignes T."/>
            <person name="Floi Bucao C."/>
            <person name="Jouanno E."/>
            <person name="Wen M."/>
            <person name="Mejri S."/>
            <person name="Dirks R."/>
            <person name="Jansen H."/>
            <person name="Henkel C."/>
            <person name="Chen W.J."/>
            <person name="Zahm M."/>
            <person name="Cabau C."/>
            <person name="Klopp C."/>
            <person name="Thompson A.W."/>
            <person name="Robinson-Rechavi M."/>
            <person name="Braasch I."/>
            <person name="Lecointre G."/>
            <person name="Bobe J."/>
            <person name="Postlethwait J.H."/>
            <person name="Berthelot C."/>
            <person name="Roest Crollius H."/>
            <person name="Guiguen Y."/>
        </authorList>
    </citation>
    <scope>NUCLEOTIDE SEQUENCE</scope>
    <source>
        <strain evidence="5">Concon-B</strain>
    </source>
</reference>
<dbReference type="GO" id="GO:0005634">
    <property type="term" value="C:nucleus"/>
    <property type="evidence" value="ECO:0007669"/>
    <property type="project" value="TreeGrafter"/>
</dbReference>
<organism evidence="5 6">
    <name type="scientific">Conger conger</name>
    <name type="common">Conger eel</name>
    <name type="synonym">Muraena conger</name>
    <dbReference type="NCBI Taxonomy" id="82655"/>
    <lineage>
        <taxon>Eukaryota</taxon>
        <taxon>Metazoa</taxon>
        <taxon>Chordata</taxon>
        <taxon>Craniata</taxon>
        <taxon>Vertebrata</taxon>
        <taxon>Euteleostomi</taxon>
        <taxon>Actinopterygii</taxon>
        <taxon>Neopterygii</taxon>
        <taxon>Teleostei</taxon>
        <taxon>Anguilliformes</taxon>
        <taxon>Congridae</taxon>
        <taxon>Conger</taxon>
    </lineage>
</organism>
<proteinExistence type="predicted"/>
<evidence type="ECO:0000313" key="6">
    <source>
        <dbReference type="Proteomes" id="UP001152803"/>
    </source>
</evidence>
<keyword evidence="1" id="KW-0479">Metal-binding</keyword>
<evidence type="ECO:0008006" key="7">
    <source>
        <dbReference type="Google" id="ProtNLM"/>
    </source>
</evidence>
<dbReference type="AlphaFoldDB" id="A0A9Q1D9W4"/>